<organism evidence="1 2">
    <name type="scientific">Candidatus Anaerobiospirillum pullistercoris</name>
    <dbReference type="NCBI Taxonomy" id="2838452"/>
    <lineage>
        <taxon>Bacteria</taxon>
        <taxon>Pseudomonadati</taxon>
        <taxon>Pseudomonadota</taxon>
        <taxon>Gammaproteobacteria</taxon>
        <taxon>Aeromonadales</taxon>
        <taxon>Succinivibrionaceae</taxon>
        <taxon>Anaerobiospirillum</taxon>
    </lineage>
</organism>
<evidence type="ECO:0000313" key="1">
    <source>
        <dbReference type="EMBL" id="HIX56729.1"/>
    </source>
</evidence>
<reference evidence="1" key="1">
    <citation type="journal article" date="2021" name="PeerJ">
        <title>Extensive microbial diversity within the chicken gut microbiome revealed by metagenomics and culture.</title>
        <authorList>
            <person name="Gilroy R."/>
            <person name="Ravi A."/>
            <person name="Getino M."/>
            <person name="Pursley I."/>
            <person name="Horton D.L."/>
            <person name="Alikhan N.F."/>
            <person name="Baker D."/>
            <person name="Gharbi K."/>
            <person name="Hall N."/>
            <person name="Watson M."/>
            <person name="Adriaenssens E.M."/>
            <person name="Foster-Nyarko E."/>
            <person name="Jarju S."/>
            <person name="Secka A."/>
            <person name="Antonio M."/>
            <person name="Oren A."/>
            <person name="Chaudhuri R.R."/>
            <person name="La Ragione R."/>
            <person name="Hildebrand F."/>
            <person name="Pallen M.J."/>
        </authorList>
    </citation>
    <scope>NUCLEOTIDE SEQUENCE</scope>
    <source>
        <strain evidence="1">USASDec5-558</strain>
    </source>
</reference>
<reference evidence="1" key="2">
    <citation type="submission" date="2021-04" db="EMBL/GenBank/DDBJ databases">
        <authorList>
            <person name="Gilroy R."/>
        </authorList>
    </citation>
    <scope>NUCLEOTIDE SEQUENCE</scope>
    <source>
        <strain evidence="1">USASDec5-558</strain>
    </source>
</reference>
<dbReference type="Proteomes" id="UP000886829">
    <property type="component" value="Unassembled WGS sequence"/>
</dbReference>
<accession>A0A9D1WCK5</accession>
<gene>
    <name evidence="1" type="ORF">H9850_04565</name>
</gene>
<dbReference type="AlphaFoldDB" id="A0A9D1WCK5"/>
<name>A0A9D1WCK5_9GAMM</name>
<sequence>MFFVTISVNAHKSALCRVLDHIAGAQYSEKYHVWVIPNGERGLVENIIGVEIYDSIADVPYGA</sequence>
<comment type="caution">
    <text evidence="1">The sequence shown here is derived from an EMBL/GenBank/DDBJ whole genome shotgun (WGS) entry which is preliminary data.</text>
</comment>
<evidence type="ECO:0000313" key="2">
    <source>
        <dbReference type="Proteomes" id="UP000886829"/>
    </source>
</evidence>
<protein>
    <submittedName>
        <fullName evidence="1">Uncharacterized protein</fullName>
    </submittedName>
</protein>
<proteinExistence type="predicted"/>
<dbReference type="EMBL" id="DXEV01000088">
    <property type="protein sequence ID" value="HIX56729.1"/>
    <property type="molecule type" value="Genomic_DNA"/>
</dbReference>